<accession>A0A401X8U3</accession>
<name>A0A401X8U3_ACEPA</name>
<dbReference type="AlphaFoldDB" id="A0A401X8U3"/>
<feature type="region of interest" description="Disordered" evidence="1">
    <location>
        <begin position="242"/>
        <end position="270"/>
    </location>
</feature>
<keyword evidence="3" id="KW-1185">Reference proteome</keyword>
<reference evidence="2 3" key="1">
    <citation type="submission" date="2016-06" db="EMBL/GenBank/DDBJ databases">
        <title>Acetobacter pasteurianus NBRC 3278 whole genome sequencing project.</title>
        <authorList>
            <person name="Matsutani M."/>
            <person name="Shiwa Y."/>
            <person name="Okamoto-Kainuma A."/>
            <person name="Ishikawa M."/>
            <person name="Koizumi Y."/>
            <person name="Yoshikawa H."/>
            <person name="Yakushi T."/>
            <person name="Matsushita K."/>
        </authorList>
    </citation>
    <scope>NUCLEOTIDE SEQUENCE [LARGE SCALE GENOMIC DNA]</scope>
    <source>
        <strain evidence="2 3">NBRC 3278</strain>
    </source>
</reference>
<proteinExistence type="predicted"/>
<evidence type="ECO:0000313" key="2">
    <source>
        <dbReference type="EMBL" id="GCD64138.1"/>
    </source>
</evidence>
<protein>
    <submittedName>
        <fullName evidence="2">Uncharacterized protein</fullName>
    </submittedName>
</protein>
<comment type="caution">
    <text evidence="2">The sequence shown here is derived from an EMBL/GenBank/DDBJ whole genome shotgun (WGS) entry which is preliminary data.</text>
</comment>
<gene>
    <name evidence="2" type="ORF">NBRC3278_3231</name>
</gene>
<feature type="compositionally biased region" description="Basic residues" evidence="1">
    <location>
        <begin position="259"/>
        <end position="270"/>
    </location>
</feature>
<organism evidence="2 3">
    <name type="scientific">Acetobacter pasteurianus NBRC 3278</name>
    <dbReference type="NCBI Taxonomy" id="1226660"/>
    <lineage>
        <taxon>Bacteria</taxon>
        <taxon>Pseudomonadati</taxon>
        <taxon>Pseudomonadota</taxon>
        <taxon>Alphaproteobacteria</taxon>
        <taxon>Acetobacterales</taxon>
        <taxon>Acetobacteraceae</taxon>
        <taxon>Acetobacter</taxon>
    </lineage>
</organism>
<evidence type="ECO:0000313" key="3">
    <source>
        <dbReference type="Proteomes" id="UP000287385"/>
    </source>
</evidence>
<sequence length="270" mass="28889">MIRNAPAIGMVTLDRKVGAMMEQAVEYMRGLAGTGGDDCGMERRVAIGDMGVEGDGGFAALVRIDGAGCLCTPIEREVLPVRAGRGAVAEQRGKGQPMLRLDQPRQRRSVAILAQVPGREPAELTPSYQPTGLGHAGVAEIRRIGKNGGKDRAGIVVCPAGSQMREAAGKSRPAIHVGQQIGDPDGRQACVEGRQGVLCLVWSDRAQRRDAQPPLGDPHVFERIGGRFRLYLGDPTREQRLAFRQPGRCGISDGDRGGRPRASRKKSALE</sequence>
<dbReference type="Proteomes" id="UP000287385">
    <property type="component" value="Unassembled WGS sequence"/>
</dbReference>
<evidence type="ECO:0000256" key="1">
    <source>
        <dbReference type="SAM" id="MobiDB-lite"/>
    </source>
</evidence>
<dbReference type="EMBL" id="BDEV01000156">
    <property type="protein sequence ID" value="GCD64138.1"/>
    <property type="molecule type" value="Genomic_DNA"/>
</dbReference>